<protein>
    <submittedName>
        <fullName evidence="5">Flp pilus assembly protein TadD, contains TPR repeats</fullName>
    </submittedName>
</protein>
<dbReference type="InterPro" id="IPR051012">
    <property type="entry name" value="CellSynth/LPSAsmb/PSIAsmb"/>
</dbReference>
<feature type="repeat" description="TPR" evidence="3">
    <location>
        <begin position="213"/>
        <end position="246"/>
    </location>
</feature>
<evidence type="ECO:0000256" key="1">
    <source>
        <dbReference type="ARBA" id="ARBA00022737"/>
    </source>
</evidence>
<comment type="caution">
    <text evidence="5">The sequence shown here is derived from an EMBL/GenBank/DDBJ whole genome shotgun (WGS) entry which is preliminary data.</text>
</comment>
<organism evidence="5 6">
    <name type="scientific">Halodesulfovibrio aestuarii</name>
    <dbReference type="NCBI Taxonomy" id="126333"/>
    <lineage>
        <taxon>Bacteria</taxon>
        <taxon>Pseudomonadati</taxon>
        <taxon>Thermodesulfobacteriota</taxon>
        <taxon>Desulfovibrionia</taxon>
        <taxon>Desulfovibrionales</taxon>
        <taxon>Desulfovibrionaceae</taxon>
        <taxon>Halodesulfovibrio</taxon>
    </lineage>
</organism>
<dbReference type="Pfam" id="PF13181">
    <property type="entry name" value="TPR_8"/>
    <property type="match status" value="1"/>
</dbReference>
<accession>A0A8G2F9X5</accession>
<proteinExistence type="predicted"/>
<dbReference type="PANTHER" id="PTHR45586">
    <property type="entry name" value="TPR REPEAT-CONTAINING PROTEIN PA4667"/>
    <property type="match status" value="1"/>
</dbReference>
<feature type="signal peptide" evidence="4">
    <location>
        <begin position="1"/>
        <end position="27"/>
    </location>
</feature>
<keyword evidence="2 3" id="KW-0802">TPR repeat</keyword>
<evidence type="ECO:0000313" key="5">
    <source>
        <dbReference type="EMBL" id="SHI67026.1"/>
    </source>
</evidence>
<keyword evidence="1" id="KW-0677">Repeat</keyword>
<name>A0A8G2F9X5_9BACT</name>
<evidence type="ECO:0000256" key="2">
    <source>
        <dbReference type="ARBA" id="ARBA00022803"/>
    </source>
</evidence>
<dbReference type="SUPFAM" id="SSF48452">
    <property type="entry name" value="TPR-like"/>
    <property type="match status" value="3"/>
</dbReference>
<dbReference type="Proteomes" id="UP000184001">
    <property type="component" value="Unassembled WGS sequence"/>
</dbReference>
<dbReference type="EMBL" id="FQZR01000002">
    <property type="protein sequence ID" value="SHI67026.1"/>
    <property type="molecule type" value="Genomic_DNA"/>
</dbReference>
<dbReference type="PANTHER" id="PTHR45586:SF13">
    <property type="entry name" value="TPR-REPEAT-CONTAINING PROTEIN"/>
    <property type="match status" value="1"/>
</dbReference>
<dbReference type="PROSITE" id="PS50005">
    <property type="entry name" value="TPR"/>
    <property type="match status" value="3"/>
</dbReference>
<feature type="repeat" description="TPR" evidence="3">
    <location>
        <begin position="146"/>
        <end position="179"/>
    </location>
</feature>
<feature type="chain" id="PRO_5034303713" evidence="4">
    <location>
        <begin position="28"/>
        <end position="559"/>
    </location>
</feature>
<evidence type="ECO:0000256" key="3">
    <source>
        <dbReference type="PROSITE-ProRule" id="PRU00339"/>
    </source>
</evidence>
<dbReference type="PROSITE" id="PS51257">
    <property type="entry name" value="PROKAR_LIPOPROTEIN"/>
    <property type="match status" value="1"/>
</dbReference>
<evidence type="ECO:0000256" key="4">
    <source>
        <dbReference type="SAM" id="SignalP"/>
    </source>
</evidence>
<dbReference type="InterPro" id="IPR011990">
    <property type="entry name" value="TPR-like_helical_dom_sf"/>
</dbReference>
<evidence type="ECO:0000313" key="6">
    <source>
        <dbReference type="Proteomes" id="UP000184001"/>
    </source>
</evidence>
<reference evidence="5 6" key="1">
    <citation type="submission" date="2016-11" db="EMBL/GenBank/DDBJ databases">
        <authorList>
            <person name="Varghese N."/>
            <person name="Submissions S."/>
        </authorList>
    </citation>
    <scope>NUCLEOTIDE SEQUENCE [LARGE SCALE GENOMIC DNA]</scope>
    <source>
        <strain evidence="5 6">DSM 17919</strain>
    </source>
</reference>
<dbReference type="Gene3D" id="1.25.40.10">
    <property type="entry name" value="Tetratricopeptide repeat domain"/>
    <property type="match status" value="2"/>
</dbReference>
<dbReference type="Pfam" id="PF13432">
    <property type="entry name" value="TPR_16"/>
    <property type="match status" value="1"/>
</dbReference>
<dbReference type="Pfam" id="PF13176">
    <property type="entry name" value="TPR_7"/>
    <property type="match status" value="1"/>
</dbReference>
<sequence>MRTNNKRFRSVIIFCCALLLASGCATTMPETQSAPSGILNTEAATTYYYLLFEDASRENDYSGAKNALTKLLTLSPPPEIYIEAINFYLRNDKTLTARKIATKGTKAFPDNFQMVLLKAESYRLENKLDEAVGVVRKYLEDHSQSDDAFRAIGLLYFDSEKYPEAVDAFRESKEAHRSPITRLFLAKALIQLKKYDDAEKELLAVTDQKDTSLEAWSELARLYERKQDYVLAEQAYEQLITVDTSNEVSWLRLINLNLKLNHLAKALELVEIGPDSDDFTLEAATIFINEGFYKEAKVMLEPFAKAKQPAEVFFHLALIAFEYEKDLNKALKLLNNIPRDNPSWTKSLEFRSRLLYELGKTDEAIKLVQSARKHDPRSRFILELETELLMVAKRPKDALKTINSALTIWPNDQELLFTKGSIYHSLGDKKRALEIMEQIISDDPEYFKALNFVGYTLAEMGKDLDRALVLVRTAANLAPGQPYILDSLAWVYFLRDDYKNAWTYITQAVTLGTSDPAIWEHYGDIAKKRGNKTEARKGYTRALNGHSNPELIKQKLKEL</sequence>
<dbReference type="SMART" id="SM00028">
    <property type="entry name" value="TPR"/>
    <property type="match status" value="6"/>
</dbReference>
<keyword evidence="4" id="KW-0732">Signal</keyword>
<dbReference type="RefSeq" id="WP_020001748.1">
    <property type="nucleotide sequence ID" value="NZ_CP192219.1"/>
</dbReference>
<gene>
    <name evidence="5" type="ORF">SAMN05660830_00623</name>
</gene>
<dbReference type="AlphaFoldDB" id="A0A8G2F9X5"/>
<dbReference type="Pfam" id="PF12895">
    <property type="entry name" value="ANAPC3"/>
    <property type="match status" value="1"/>
</dbReference>
<dbReference type="InterPro" id="IPR019734">
    <property type="entry name" value="TPR_rpt"/>
</dbReference>
<feature type="repeat" description="TPR" evidence="3">
    <location>
        <begin position="413"/>
        <end position="446"/>
    </location>
</feature>